<sequence length="686" mass="78033">MSKQLQIVTFRNAEEWQLCTAPISPSDRCRTAMLRRLRKRRADVDGRDGESNQKRVDSLLPDESSLVKVNKRSVSRKSTKPVKSSNPLPFSIQSTAVSMQANGSPDLGAQARESLAQSILETGHNENYRHQRDQLLTDEGRGSWDANIRDRASPLQRRAATVLRKIREKERNDPQIFGNLPGEAVPGPRTRDLGGRYLKNYASIKRSKVYEIAKRAPKGAHLHLHFNSELPPRYLFPIARTVPETLYIRSTCALVSQDALEDCEITFNVLPKGTGVGNVFQSAYNPDFKQAPSSAWMLWHDFMDEFQRKFPNAVAPAEYEDKLIPPERWARNKVVITEDLKYKKAQTHNEMWACFNQGTRAFKGLVNYASVYRKYIGMAIDRMVRHRVMYAELRPMMLDKTIPTDDGLGYLDHKAQMHIILEVIREKQVQLKSAGKLDQFPFGMKIIYCTPRSIPRERMKLELQDCIKLALQFREQKLICGFDLVGAEDRPNNVSFYADLLVAFKKTCKQLELDIPFMFHAGETLLDTGGSNDPKNSNLYDSLLLGAKRIGHGYALVKHPLLIEKYKKANIALELCPISNELLGLCGNAREHPYPALLAAGLHCTLNADNPALFRSSISHEFYQVMVGDPRMTLHGWKQLAEWSLEHACLNENEVARGLQILRADWEIYCQWIADTYGAEADAEED</sequence>
<reference evidence="7" key="1">
    <citation type="submission" date="2017-03" db="EMBL/GenBank/DDBJ databases">
        <title>Genomes of endolithic fungi from Antarctica.</title>
        <authorList>
            <person name="Coleine C."/>
            <person name="Masonjones S."/>
            <person name="Stajich J.E."/>
        </authorList>
    </citation>
    <scope>NUCLEOTIDE SEQUENCE [LARGE SCALE GENOMIC DNA]</scope>
    <source>
        <strain evidence="7">CCFEE 5527</strain>
    </source>
</reference>
<dbReference type="GO" id="GO:0046872">
    <property type="term" value="F:metal ion binding"/>
    <property type="evidence" value="ECO:0007669"/>
    <property type="project" value="UniProtKB-KW"/>
</dbReference>
<dbReference type="Proteomes" id="UP000192596">
    <property type="component" value="Unassembled WGS sequence"/>
</dbReference>
<evidence type="ECO:0000313" key="7">
    <source>
        <dbReference type="Proteomes" id="UP000192596"/>
    </source>
</evidence>
<gene>
    <name evidence="6" type="ORF">B0A48_04231</name>
</gene>
<keyword evidence="2" id="KW-0479">Metal-binding</keyword>
<keyword evidence="7" id="KW-1185">Reference proteome</keyword>
<evidence type="ECO:0000313" key="6">
    <source>
        <dbReference type="EMBL" id="OQO09877.1"/>
    </source>
</evidence>
<protein>
    <recommendedName>
        <fullName evidence="5">Adenosine deaminase domain-containing protein</fullName>
    </recommendedName>
</protein>
<dbReference type="GO" id="GO:0004000">
    <property type="term" value="F:adenosine deaminase activity"/>
    <property type="evidence" value="ECO:0007669"/>
    <property type="project" value="TreeGrafter"/>
</dbReference>
<comment type="cofactor">
    <cofactor evidence="1">
        <name>Zn(2+)</name>
        <dbReference type="ChEBI" id="CHEBI:29105"/>
    </cofactor>
</comment>
<dbReference type="InterPro" id="IPR032466">
    <property type="entry name" value="Metal_Hydrolase"/>
</dbReference>
<dbReference type="PANTHER" id="PTHR11409">
    <property type="entry name" value="ADENOSINE DEAMINASE"/>
    <property type="match status" value="1"/>
</dbReference>
<accession>A0A1V8TES7</accession>
<evidence type="ECO:0000259" key="5">
    <source>
        <dbReference type="Pfam" id="PF00962"/>
    </source>
</evidence>
<evidence type="ECO:0000256" key="4">
    <source>
        <dbReference type="SAM" id="MobiDB-lite"/>
    </source>
</evidence>
<dbReference type="EMBL" id="NAJO01000009">
    <property type="protein sequence ID" value="OQO09877.1"/>
    <property type="molecule type" value="Genomic_DNA"/>
</dbReference>
<feature type="compositionally biased region" description="Basic residues" evidence="4">
    <location>
        <begin position="69"/>
        <end position="80"/>
    </location>
</feature>
<feature type="domain" description="Adenosine deaminase" evidence="5">
    <location>
        <begin position="380"/>
        <end position="654"/>
    </location>
</feature>
<dbReference type="STRING" id="1507870.A0A1V8TES7"/>
<dbReference type="AlphaFoldDB" id="A0A1V8TES7"/>
<feature type="compositionally biased region" description="Basic and acidic residues" evidence="4">
    <location>
        <begin position="42"/>
        <end position="57"/>
    </location>
</feature>
<dbReference type="GO" id="GO:0046103">
    <property type="term" value="P:inosine biosynthetic process"/>
    <property type="evidence" value="ECO:0007669"/>
    <property type="project" value="TreeGrafter"/>
</dbReference>
<dbReference type="Pfam" id="PF00962">
    <property type="entry name" value="A_deaminase"/>
    <property type="match status" value="1"/>
</dbReference>
<evidence type="ECO:0000256" key="1">
    <source>
        <dbReference type="ARBA" id="ARBA00001947"/>
    </source>
</evidence>
<dbReference type="GO" id="GO:0006154">
    <property type="term" value="P:adenosine catabolic process"/>
    <property type="evidence" value="ECO:0007669"/>
    <property type="project" value="TreeGrafter"/>
</dbReference>
<evidence type="ECO:0000256" key="3">
    <source>
        <dbReference type="ARBA" id="ARBA00022801"/>
    </source>
</evidence>
<dbReference type="InterPro" id="IPR006330">
    <property type="entry name" value="Ado/ade_deaminase"/>
</dbReference>
<dbReference type="PANTHER" id="PTHR11409:SF37">
    <property type="entry name" value="ADENOSINE DEAMINASE DOMAIN-CONTAINING PROTEIN"/>
    <property type="match status" value="1"/>
</dbReference>
<evidence type="ECO:0000256" key="2">
    <source>
        <dbReference type="ARBA" id="ARBA00022723"/>
    </source>
</evidence>
<dbReference type="SUPFAM" id="SSF51556">
    <property type="entry name" value="Metallo-dependent hydrolases"/>
    <property type="match status" value="1"/>
</dbReference>
<dbReference type="Gene3D" id="3.20.20.140">
    <property type="entry name" value="Metal-dependent hydrolases"/>
    <property type="match status" value="1"/>
</dbReference>
<organism evidence="6 7">
    <name type="scientific">Cryoendolithus antarcticus</name>
    <dbReference type="NCBI Taxonomy" id="1507870"/>
    <lineage>
        <taxon>Eukaryota</taxon>
        <taxon>Fungi</taxon>
        <taxon>Dikarya</taxon>
        <taxon>Ascomycota</taxon>
        <taxon>Pezizomycotina</taxon>
        <taxon>Dothideomycetes</taxon>
        <taxon>Dothideomycetidae</taxon>
        <taxon>Cladosporiales</taxon>
        <taxon>Cladosporiaceae</taxon>
        <taxon>Cryoendolithus</taxon>
    </lineage>
</organism>
<dbReference type="InterPro" id="IPR001365">
    <property type="entry name" value="A_deaminase_dom"/>
</dbReference>
<comment type="caution">
    <text evidence="6">The sequence shown here is derived from an EMBL/GenBank/DDBJ whole genome shotgun (WGS) entry which is preliminary data.</text>
</comment>
<proteinExistence type="predicted"/>
<feature type="region of interest" description="Disordered" evidence="4">
    <location>
        <begin position="41"/>
        <end position="87"/>
    </location>
</feature>
<name>A0A1V8TES7_9PEZI</name>
<dbReference type="InParanoid" id="A0A1V8TES7"/>
<keyword evidence="3" id="KW-0378">Hydrolase</keyword>
<dbReference type="OrthoDB" id="7202371at2759"/>